<dbReference type="EMBL" id="LXLT01000109">
    <property type="protein sequence ID" value="OFD70086.1"/>
    <property type="molecule type" value="Genomic_DNA"/>
</dbReference>
<evidence type="ECO:0000313" key="2">
    <source>
        <dbReference type="Proteomes" id="UP000175706"/>
    </source>
</evidence>
<accession>A0A1E8AYH6</accession>
<proteinExistence type="predicted"/>
<dbReference type="AlphaFoldDB" id="A0A1E8AYH6"/>
<gene>
    <name evidence="1" type="ORF">BWGOE8_58040</name>
</gene>
<sequence>MYEGFRVCYTFTPKKVNQTMILVPIEYIPMRVATLIGSKRAKRQVISIRASKEIQSLTFYHVKK</sequence>
<name>A0A1E8AYH6_BACMY</name>
<reference evidence="1 2" key="1">
    <citation type="submission" date="2016-05" db="EMBL/GenBank/DDBJ databases">
        <title>Bacillus thuringiensis and Bacillus weihenstephanensis as novel biocontrol agents of wilt causing Verticillium species.</title>
        <authorList>
            <person name="Hollensteiner J."/>
            <person name="Wemheuer F."/>
            <person name="Harting R."/>
            <person name="Kolarzyk A."/>
            <person name="Diaz-Valerio S."/>
            <person name="Poehlein A."/>
            <person name="Brzuszkiewicz E."/>
            <person name="Nesemann K."/>
            <person name="Braus-Stromeyer S."/>
            <person name="Braus G."/>
            <person name="Daniel R."/>
            <person name="Liesegang H."/>
        </authorList>
    </citation>
    <scope>NUCLEOTIDE SEQUENCE [LARGE SCALE GENOMIC DNA]</scope>
    <source>
        <strain evidence="1 2">GOE8</strain>
    </source>
</reference>
<organism evidence="1 2">
    <name type="scientific">Bacillus mycoides</name>
    <dbReference type="NCBI Taxonomy" id="1405"/>
    <lineage>
        <taxon>Bacteria</taxon>
        <taxon>Bacillati</taxon>
        <taxon>Bacillota</taxon>
        <taxon>Bacilli</taxon>
        <taxon>Bacillales</taxon>
        <taxon>Bacillaceae</taxon>
        <taxon>Bacillus</taxon>
        <taxon>Bacillus cereus group</taxon>
    </lineage>
</organism>
<comment type="caution">
    <text evidence="1">The sequence shown here is derived from an EMBL/GenBank/DDBJ whole genome shotgun (WGS) entry which is preliminary data.</text>
</comment>
<evidence type="ECO:0000313" key="1">
    <source>
        <dbReference type="EMBL" id="OFD70086.1"/>
    </source>
</evidence>
<protein>
    <submittedName>
        <fullName evidence="1">Uncharacterized protein</fullName>
    </submittedName>
</protein>
<dbReference type="Proteomes" id="UP000175706">
    <property type="component" value="Unassembled WGS sequence"/>
</dbReference>